<name>A0A1D1VUG3_RAMVA</name>
<gene>
    <name evidence="2" type="primary">RvY_15313-1</name>
    <name evidence="2" type="synonym">RvY_15313.1</name>
    <name evidence="2" type="ORF">RvY_15313</name>
</gene>
<sequence>MFGLECSNGLSSPCPTQHGIAAASPPPCYGTAGSVPNTSTRKPSSPRQVTRTRRLRLHQRAATLNRLPHRTPAASPPP</sequence>
<evidence type="ECO:0000313" key="2">
    <source>
        <dbReference type="EMBL" id="GAV05137.1"/>
    </source>
</evidence>
<evidence type="ECO:0000313" key="3">
    <source>
        <dbReference type="Proteomes" id="UP000186922"/>
    </source>
</evidence>
<keyword evidence="3" id="KW-1185">Reference proteome</keyword>
<organism evidence="2 3">
    <name type="scientific">Ramazzottius varieornatus</name>
    <name type="common">Water bear</name>
    <name type="synonym">Tardigrade</name>
    <dbReference type="NCBI Taxonomy" id="947166"/>
    <lineage>
        <taxon>Eukaryota</taxon>
        <taxon>Metazoa</taxon>
        <taxon>Ecdysozoa</taxon>
        <taxon>Tardigrada</taxon>
        <taxon>Eutardigrada</taxon>
        <taxon>Parachela</taxon>
        <taxon>Hypsibioidea</taxon>
        <taxon>Ramazzottiidae</taxon>
        <taxon>Ramazzottius</taxon>
    </lineage>
</organism>
<feature type="compositionally biased region" description="Polar residues" evidence="1">
    <location>
        <begin position="34"/>
        <end position="49"/>
    </location>
</feature>
<accession>A0A1D1VUG3</accession>
<feature type="region of interest" description="Disordered" evidence="1">
    <location>
        <begin position="1"/>
        <end position="55"/>
    </location>
</feature>
<evidence type="ECO:0000256" key="1">
    <source>
        <dbReference type="SAM" id="MobiDB-lite"/>
    </source>
</evidence>
<reference evidence="2 3" key="1">
    <citation type="journal article" date="2016" name="Nat. Commun.">
        <title>Extremotolerant tardigrade genome and improved radiotolerance of human cultured cells by tardigrade-unique protein.</title>
        <authorList>
            <person name="Hashimoto T."/>
            <person name="Horikawa D.D."/>
            <person name="Saito Y."/>
            <person name="Kuwahara H."/>
            <person name="Kozuka-Hata H."/>
            <person name="Shin-I T."/>
            <person name="Minakuchi Y."/>
            <person name="Ohishi K."/>
            <person name="Motoyama A."/>
            <person name="Aizu T."/>
            <person name="Enomoto A."/>
            <person name="Kondo K."/>
            <person name="Tanaka S."/>
            <person name="Hara Y."/>
            <person name="Koshikawa S."/>
            <person name="Sagara H."/>
            <person name="Miura T."/>
            <person name="Yokobori S."/>
            <person name="Miyagawa K."/>
            <person name="Suzuki Y."/>
            <person name="Kubo T."/>
            <person name="Oyama M."/>
            <person name="Kohara Y."/>
            <person name="Fujiyama A."/>
            <person name="Arakawa K."/>
            <person name="Katayama T."/>
            <person name="Toyoda A."/>
            <person name="Kunieda T."/>
        </authorList>
    </citation>
    <scope>NUCLEOTIDE SEQUENCE [LARGE SCALE GENOMIC DNA]</scope>
    <source>
        <strain evidence="2 3">YOKOZUNA-1</strain>
    </source>
</reference>
<dbReference type="EMBL" id="BDGG01000011">
    <property type="protein sequence ID" value="GAV05137.1"/>
    <property type="molecule type" value="Genomic_DNA"/>
</dbReference>
<dbReference type="Proteomes" id="UP000186922">
    <property type="component" value="Unassembled WGS sequence"/>
</dbReference>
<protein>
    <submittedName>
        <fullName evidence="2">Uncharacterized protein</fullName>
    </submittedName>
</protein>
<proteinExistence type="predicted"/>
<comment type="caution">
    <text evidence="2">The sequence shown here is derived from an EMBL/GenBank/DDBJ whole genome shotgun (WGS) entry which is preliminary data.</text>
</comment>
<dbReference type="AlphaFoldDB" id="A0A1D1VUG3"/>